<dbReference type="InterPro" id="IPR000727">
    <property type="entry name" value="T_SNARE_dom"/>
</dbReference>
<feature type="region of interest" description="Disordered" evidence="3">
    <location>
        <begin position="262"/>
        <end position="287"/>
    </location>
</feature>
<dbReference type="Proteomes" id="UP001642501">
    <property type="component" value="Unassembled WGS sequence"/>
</dbReference>
<feature type="compositionally biased region" description="Basic and acidic residues" evidence="3">
    <location>
        <begin position="272"/>
        <end position="287"/>
    </location>
</feature>
<feature type="compositionally biased region" description="Low complexity" evidence="3">
    <location>
        <begin position="76"/>
        <end position="105"/>
    </location>
</feature>
<evidence type="ECO:0000256" key="1">
    <source>
        <dbReference type="ARBA" id="ARBA00009480"/>
    </source>
</evidence>
<protein>
    <submittedName>
        <fullName evidence="5">Protein transport protein S9 plasma membrane t-SNARE</fullName>
    </submittedName>
</protein>
<evidence type="ECO:0000313" key="5">
    <source>
        <dbReference type="EMBL" id="CAK7268368.1"/>
    </source>
</evidence>
<evidence type="ECO:0000256" key="2">
    <source>
        <dbReference type="SAM" id="Coils"/>
    </source>
</evidence>
<dbReference type="SUPFAM" id="SSF58038">
    <property type="entry name" value="SNARE fusion complex"/>
    <property type="match status" value="2"/>
</dbReference>
<dbReference type="CDD" id="cd15857">
    <property type="entry name" value="SNARE_SEC9C"/>
    <property type="match status" value="1"/>
</dbReference>
<feature type="compositionally biased region" description="Low complexity" evidence="3">
    <location>
        <begin position="122"/>
        <end position="131"/>
    </location>
</feature>
<organism evidence="5 6">
    <name type="scientific">Sporothrix epigloea</name>
    <dbReference type="NCBI Taxonomy" id="1892477"/>
    <lineage>
        <taxon>Eukaryota</taxon>
        <taxon>Fungi</taxon>
        <taxon>Dikarya</taxon>
        <taxon>Ascomycota</taxon>
        <taxon>Pezizomycotina</taxon>
        <taxon>Sordariomycetes</taxon>
        <taxon>Sordariomycetidae</taxon>
        <taxon>Ophiostomatales</taxon>
        <taxon>Ophiostomataceae</taxon>
        <taxon>Sporothrix</taxon>
    </lineage>
</organism>
<comment type="similarity">
    <text evidence="1">Belongs to the SNAP-25 family.</text>
</comment>
<feature type="compositionally biased region" description="Gly residues" evidence="3">
    <location>
        <begin position="172"/>
        <end position="194"/>
    </location>
</feature>
<feature type="region of interest" description="Disordered" evidence="3">
    <location>
        <begin position="1"/>
        <end position="236"/>
    </location>
</feature>
<dbReference type="PROSITE" id="PS50192">
    <property type="entry name" value="T_SNARE"/>
    <property type="match status" value="1"/>
</dbReference>
<evidence type="ECO:0000313" key="6">
    <source>
        <dbReference type="Proteomes" id="UP001642501"/>
    </source>
</evidence>
<dbReference type="PANTHER" id="PTHR19305">
    <property type="entry name" value="SYNAPTOSOMAL ASSOCIATED PROTEIN"/>
    <property type="match status" value="1"/>
</dbReference>
<keyword evidence="2" id="KW-0175">Coiled coil</keyword>
<accession>A0ABP0DJC4</accession>
<name>A0ABP0DJC4_9PEZI</name>
<feature type="coiled-coil region" evidence="2">
    <location>
        <begin position="366"/>
        <end position="414"/>
    </location>
</feature>
<sequence length="501" mass="54105">MPRFGFSKDDEDGKKASLFSRKKSSNTQSDNPYAQQSQQADPYAAPMSALQRQQATMGLPVGARGGRGGGLPSGPSPRAAAGGHNNLPYGAAPPSSQPPASYGGPPANGPPASYGGPPPNNLPNQQQRNGYNAGGYGASSGYGSNKYDYNPSYGSGPPLGRPPTYRSTAEGDGSGFGGATGLGARQGGYGGMGGRGDEADDSNRQALFGDAPSRYAEHHEQEGSGKYGNGAGNSYGGAGGGVGSYGAGGSADTTDTYGEKGELTVEEQEDEDVKRMNQETRYLRNETDQSLDRSLMIANQSVETARSTMARMYNQRDRLLNVENNLDVAANHNKIAEHRAAELKHYNRSMFAVKVNNPFTSKQRAAAHAQNALDEHRAEREQREETRRLAYLSNRKAEDNFERLEKTTEQNRRLGQSKTGISSKFNLEDDDEEDIEKERQIDQKIDLLSGAVGTLNMTARAMNDFATEDLDHIDRIAGKSDNVDDQVRANRYRLERIEKGR</sequence>
<feature type="compositionally biased region" description="Polar residues" evidence="3">
    <location>
        <begin position="25"/>
        <end position="40"/>
    </location>
</feature>
<proteinExistence type="inferred from homology"/>
<evidence type="ECO:0000256" key="3">
    <source>
        <dbReference type="SAM" id="MobiDB-lite"/>
    </source>
</evidence>
<gene>
    <name evidence="5" type="primary">SEC9</name>
    <name evidence="5" type="ORF">SEPCBS57363_003058</name>
</gene>
<evidence type="ECO:0000259" key="4">
    <source>
        <dbReference type="PROSITE" id="PS50192"/>
    </source>
</evidence>
<comment type="caution">
    <text evidence="5">The sequence shown here is derived from an EMBL/GenBank/DDBJ whole genome shotgun (WGS) entry which is preliminary data.</text>
</comment>
<keyword evidence="6" id="KW-1185">Reference proteome</keyword>
<dbReference type="PANTHER" id="PTHR19305:SF9">
    <property type="entry name" value="SYNAPTOSOMAL-ASSOCIATED PROTEIN 29"/>
    <property type="match status" value="1"/>
</dbReference>
<feature type="compositionally biased region" description="Basic and acidic residues" evidence="3">
    <location>
        <begin position="1"/>
        <end position="15"/>
    </location>
</feature>
<dbReference type="Gene3D" id="1.20.5.110">
    <property type="match status" value="2"/>
</dbReference>
<feature type="compositionally biased region" description="Gly residues" evidence="3">
    <location>
        <begin position="225"/>
        <end position="236"/>
    </location>
</feature>
<dbReference type="EMBL" id="CAWUOM010000045">
    <property type="protein sequence ID" value="CAK7268368.1"/>
    <property type="molecule type" value="Genomic_DNA"/>
</dbReference>
<feature type="compositionally biased region" description="Gly residues" evidence="3">
    <location>
        <begin position="63"/>
        <end position="72"/>
    </location>
</feature>
<dbReference type="CDD" id="cd15886">
    <property type="entry name" value="SNARE_SEC9N"/>
    <property type="match status" value="1"/>
</dbReference>
<feature type="domain" description="T-SNARE coiled-coil homology" evidence="4">
    <location>
        <begin position="435"/>
        <end position="497"/>
    </location>
</feature>
<reference evidence="5 6" key="1">
    <citation type="submission" date="2024-01" db="EMBL/GenBank/DDBJ databases">
        <authorList>
            <person name="Allen C."/>
            <person name="Tagirdzhanova G."/>
        </authorList>
    </citation>
    <scope>NUCLEOTIDE SEQUENCE [LARGE SCALE GENOMIC DNA]</scope>
    <source>
        <strain evidence="5 6">CBS 573.63</strain>
    </source>
</reference>